<name>A0ACC3DCU6_9PEZI</name>
<reference evidence="1" key="1">
    <citation type="submission" date="2024-09" db="EMBL/GenBank/DDBJ databases">
        <title>Black Yeasts Isolated from many extreme environments.</title>
        <authorList>
            <person name="Coleine C."/>
            <person name="Stajich J.E."/>
            <person name="Selbmann L."/>
        </authorList>
    </citation>
    <scope>NUCLEOTIDE SEQUENCE</scope>
    <source>
        <strain evidence="1">CCFEE 5737</strain>
    </source>
</reference>
<keyword evidence="2" id="KW-1185">Reference proteome</keyword>
<dbReference type="Proteomes" id="UP001186974">
    <property type="component" value="Unassembled WGS sequence"/>
</dbReference>
<organism evidence="1 2">
    <name type="scientific">Coniosporium uncinatum</name>
    <dbReference type="NCBI Taxonomy" id="93489"/>
    <lineage>
        <taxon>Eukaryota</taxon>
        <taxon>Fungi</taxon>
        <taxon>Dikarya</taxon>
        <taxon>Ascomycota</taxon>
        <taxon>Pezizomycotina</taxon>
        <taxon>Dothideomycetes</taxon>
        <taxon>Dothideomycetes incertae sedis</taxon>
        <taxon>Coniosporium</taxon>
    </lineage>
</organism>
<accession>A0ACC3DCU6</accession>
<sequence>MSTAGLFVAGRPSSLRARAIRDVKKRKSNTDLDEDVTDSEAAGSDPDGPTKLLEGAALYTSLTADQKREYETAGCIPGSHLPPRPFPHGDSSRNVRTLTDEELQKQLLELKPPLYSQPDAPRTSLKNKHINILTTILHRCMLEGDFARAGHAWGLLLKTKVKGKLFDYRVNERWGIGAEILLQRHTHLDHDTAKRHESQDSSEHSSDTFISEEGFKQACEYYEYLIKLHRYRWFQKEYTNATDFYPPLFSVLIKEAVESSKQARKKLDEQVDIPSYSLPDHDPLQYDVPHSRLIPSRAAGLEAIRKQELAQAQDIAARMDKLLGPTAVFEENAEMLQLRGMVALWMSDLLVEEAETPDQLSVSEPRETEDSAERNQEIKRASEFFKRSEANGGHVWAGVIHIRDMADTAEKRAQTSDPY</sequence>
<proteinExistence type="predicted"/>
<evidence type="ECO:0000313" key="2">
    <source>
        <dbReference type="Proteomes" id="UP001186974"/>
    </source>
</evidence>
<evidence type="ECO:0000313" key="1">
    <source>
        <dbReference type="EMBL" id="KAK3065400.1"/>
    </source>
</evidence>
<dbReference type="EMBL" id="JAWDJW010006336">
    <property type="protein sequence ID" value="KAK3065400.1"/>
    <property type="molecule type" value="Genomic_DNA"/>
</dbReference>
<gene>
    <name evidence="1" type="ORF">LTS18_009243</name>
</gene>
<protein>
    <submittedName>
        <fullName evidence="1">Uncharacterized protein</fullName>
    </submittedName>
</protein>
<comment type="caution">
    <text evidence="1">The sequence shown here is derived from an EMBL/GenBank/DDBJ whole genome shotgun (WGS) entry which is preliminary data.</text>
</comment>